<dbReference type="SUPFAM" id="SSF46689">
    <property type="entry name" value="Homeodomain-like"/>
    <property type="match status" value="1"/>
</dbReference>
<keyword evidence="4" id="KW-0804">Transcription</keyword>
<reference evidence="7 8" key="1">
    <citation type="submission" date="2021-03" db="EMBL/GenBank/DDBJ databases">
        <title>Sequencing the genomes of 1000 actinobacteria strains.</title>
        <authorList>
            <person name="Klenk H.-P."/>
        </authorList>
    </citation>
    <scope>NUCLEOTIDE SEQUENCE [LARGE SCALE GENOMIC DNA]</scope>
    <source>
        <strain evidence="7 8">DSM 44580</strain>
    </source>
</reference>
<evidence type="ECO:0000256" key="1">
    <source>
        <dbReference type="ARBA" id="ARBA00022491"/>
    </source>
</evidence>
<dbReference type="EMBL" id="JAGIOO010000001">
    <property type="protein sequence ID" value="MBP2478264.1"/>
    <property type="molecule type" value="Genomic_DNA"/>
</dbReference>
<dbReference type="Gene3D" id="1.10.357.10">
    <property type="entry name" value="Tetracycline Repressor, domain 2"/>
    <property type="match status" value="1"/>
</dbReference>
<organism evidence="7 8">
    <name type="scientific">Crossiella equi</name>
    <dbReference type="NCBI Taxonomy" id="130796"/>
    <lineage>
        <taxon>Bacteria</taxon>
        <taxon>Bacillati</taxon>
        <taxon>Actinomycetota</taxon>
        <taxon>Actinomycetes</taxon>
        <taxon>Pseudonocardiales</taxon>
        <taxon>Pseudonocardiaceae</taxon>
        <taxon>Crossiella</taxon>
    </lineage>
</organism>
<dbReference type="PANTHER" id="PTHR30055">
    <property type="entry name" value="HTH-TYPE TRANSCRIPTIONAL REGULATOR RUTR"/>
    <property type="match status" value="1"/>
</dbReference>
<evidence type="ECO:0000313" key="8">
    <source>
        <dbReference type="Proteomes" id="UP001519363"/>
    </source>
</evidence>
<dbReference type="InterPro" id="IPR036271">
    <property type="entry name" value="Tet_transcr_reg_TetR-rel_C_sf"/>
</dbReference>
<dbReference type="InterPro" id="IPR050109">
    <property type="entry name" value="HTH-type_TetR-like_transc_reg"/>
</dbReference>
<dbReference type="PANTHER" id="PTHR30055:SF151">
    <property type="entry name" value="TRANSCRIPTIONAL REGULATORY PROTEIN"/>
    <property type="match status" value="1"/>
</dbReference>
<feature type="domain" description="HTH tetR-type" evidence="6">
    <location>
        <begin position="14"/>
        <end position="74"/>
    </location>
</feature>
<sequence>MAGEAARKRAPRNTLNPELITRTALALLDAHGVEAFGMRALAKELGVGPMAVYTYFRGRDELFDAVRDHAMARHPLRADGETWQERLRVACRGIREMMLAHPCLVRLFAGRPLAGHEAPGAVEALLHVLRTAGFSPSVSARAYLTLFNHVLGTAAFEVQMGRQLATAEGRRELKETQRALSGVEFPALVEVIPELNRSSGSAQYEFGLDLIITGLEQELARQA</sequence>
<keyword evidence="2" id="KW-0805">Transcription regulation</keyword>
<evidence type="ECO:0000256" key="3">
    <source>
        <dbReference type="ARBA" id="ARBA00023125"/>
    </source>
</evidence>
<dbReference type="Pfam" id="PF00440">
    <property type="entry name" value="TetR_N"/>
    <property type="match status" value="1"/>
</dbReference>
<dbReference type="InterPro" id="IPR003012">
    <property type="entry name" value="Tet_transcr_reg_TetR"/>
</dbReference>
<evidence type="ECO:0000256" key="2">
    <source>
        <dbReference type="ARBA" id="ARBA00023015"/>
    </source>
</evidence>
<protein>
    <submittedName>
        <fullName evidence="7">AcrR family transcriptional regulator</fullName>
    </submittedName>
</protein>
<comment type="caution">
    <text evidence="7">The sequence shown here is derived from an EMBL/GenBank/DDBJ whole genome shotgun (WGS) entry which is preliminary data.</text>
</comment>
<dbReference type="SUPFAM" id="SSF48498">
    <property type="entry name" value="Tetracyclin repressor-like, C-terminal domain"/>
    <property type="match status" value="1"/>
</dbReference>
<keyword evidence="8" id="KW-1185">Reference proteome</keyword>
<dbReference type="PRINTS" id="PR00400">
    <property type="entry name" value="TETREPRESSOR"/>
</dbReference>
<dbReference type="Pfam" id="PF02909">
    <property type="entry name" value="TetR_C_1"/>
    <property type="match status" value="1"/>
</dbReference>
<dbReference type="RefSeq" id="WP_086785925.1">
    <property type="nucleotide sequence ID" value="NZ_JAGIOO010000001.1"/>
</dbReference>
<dbReference type="InterPro" id="IPR009057">
    <property type="entry name" value="Homeodomain-like_sf"/>
</dbReference>
<dbReference type="Proteomes" id="UP001519363">
    <property type="component" value="Unassembled WGS sequence"/>
</dbReference>
<name>A0ABS5ANU7_9PSEU</name>
<evidence type="ECO:0000313" key="7">
    <source>
        <dbReference type="EMBL" id="MBP2478264.1"/>
    </source>
</evidence>
<proteinExistence type="predicted"/>
<dbReference type="PROSITE" id="PS50977">
    <property type="entry name" value="HTH_TETR_2"/>
    <property type="match status" value="1"/>
</dbReference>
<keyword evidence="1" id="KW-0678">Repressor</keyword>
<gene>
    <name evidence="7" type="ORF">JOF53_007136</name>
</gene>
<accession>A0ABS5ANU7</accession>
<evidence type="ECO:0000259" key="6">
    <source>
        <dbReference type="PROSITE" id="PS50977"/>
    </source>
</evidence>
<dbReference type="InterPro" id="IPR001647">
    <property type="entry name" value="HTH_TetR"/>
</dbReference>
<dbReference type="InterPro" id="IPR004111">
    <property type="entry name" value="Repressor_TetR_C"/>
</dbReference>
<evidence type="ECO:0000256" key="5">
    <source>
        <dbReference type="PROSITE-ProRule" id="PRU00335"/>
    </source>
</evidence>
<feature type="DNA-binding region" description="H-T-H motif" evidence="5">
    <location>
        <begin position="37"/>
        <end position="56"/>
    </location>
</feature>
<keyword evidence="3 5" id="KW-0238">DNA-binding</keyword>
<evidence type="ECO:0000256" key="4">
    <source>
        <dbReference type="ARBA" id="ARBA00023163"/>
    </source>
</evidence>